<dbReference type="SUPFAM" id="SSF69500">
    <property type="entry name" value="DTD-like"/>
    <property type="match status" value="1"/>
</dbReference>
<comment type="caution">
    <text evidence="3">The sequence shown here is derived from an EMBL/GenBank/DDBJ whole genome shotgun (WGS) entry which is preliminary data.</text>
</comment>
<comment type="function">
    <text evidence="2">An aminoacyl-tRNA editing enzyme that deacylates mischarged D-aminoacyl-tRNAs. Also deacylates mischarged glycyl-tRNA(Ala), protecting cells against glycine mischarging by AlaRS. Acts via tRNA-based rather than protein-based catalysis; rejects L-amino acids rather than detecting D-amino acids in the active site. By recycling D-aminoacyl-tRNA to D-amino acids and free tRNA molecules, this enzyme counteracts the toxicity associated with the formation of D-aminoacyl-tRNA entities in vivo and helps enforce protein L-homochirality.</text>
</comment>
<keyword evidence="2" id="KW-0963">Cytoplasm</keyword>
<dbReference type="EC" id="3.1.1.96" evidence="2"/>
<dbReference type="EMBL" id="PGFG01000001">
    <property type="protein sequence ID" value="PJJ74819.1"/>
    <property type="molecule type" value="Genomic_DNA"/>
</dbReference>
<dbReference type="InterPro" id="IPR023509">
    <property type="entry name" value="DTD-like_sf"/>
</dbReference>
<dbReference type="Pfam" id="PF02580">
    <property type="entry name" value="Tyr_Deacylase"/>
    <property type="match status" value="1"/>
</dbReference>
<sequence length="150" mass="17112">MRAVVQRVSHARVYVDHRLKDQIGQGLCVLLGIEKGDTEEDMQWLSHKIVHMRIMDDDQGVMNRSVKDTGGDILLISQFTLLASTRRGHRPSYDRAAPPQEAEAWYERTIVQLQNDLGKPIHTGTFRAYMQVELVNDGPVTICIDSRQKE</sequence>
<evidence type="ECO:0000256" key="1">
    <source>
        <dbReference type="ARBA" id="ARBA00009673"/>
    </source>
</evidence>
<dbReference type="GO" id="GO:0000049">
    <property type="term" value="F:tRNA binding"/>
    <property type="evidence" value="ECO:0007669"/>
    <property type="project" value="UniProtKB-UniRule"/>
</dbReference>
<keyword evidence="2" id="KW-0378">Hydrolase</keyword>
<accession>A0A2M9CSF0</accession>
<protein>
    <recommendedName>
        <fullName evidence="2">D-aminoacyl-tRNA deacylase</fullName>
        <shortName evidence="2">DTD</shortName>
        <ecNumber evidence="2">3.1.1.96</ecNumber>
    </recommendedName>
    <alternativeName>
        <fullName evidence="2">Gly-tRNA(Ala) deacylase</fullName>
        <ecNumber evidence="2">3.1.1.-</ecNumber>
    </alternativeName>
</protein>
<dbReference type="AlphaFoldDB" id="A0A2M9CSF0"/>
<feature type="short sequence motif" description="Gly-cisPro motif, important for rejection of L-amino acids" evidence="2">
    <location>
        <begin position="138"/>
        <end position="139"/>
    </location>
</feature>
<keyword evidence="2" id="KW-0694">RNA-binding</keyword>
<dbReference type="PANTHER" id="PTHR10472">
    <property type="entry name" value="D-TYROSYL-TRNA TYR DEACYLASE"/>
    <property type="match status" value="1"/>
</dbReference>
<dbReference type="GO" id="GO:0106026">
    <property type="term" value="F:Gly-tRNA(Ala) deacylase activity"/>
    <property type="evidence" value="ECO:0007669"/>
    <property type="project" value="UniProtKB-UniRule"/>
</dbReference>
<dbReference type="RefSeq" id="WP_100313504.1">
    <property type="nucleotide sequence ID" value="NZ_PGFG01000001.1"/>
</dbReference>
<keyword evidence="2" id="KW-0820">tRNA-binding</keyword>
<dbReference type="PANTHER" id="PTHR10472:SF5">
    <property type="entry name" value="D-AMINOACYL-TRNA DEACYLASE 1"/>
    <property type="match status" value="1"/>
</dbReference>
<dbReference type="Proteomes" id="UP000230000">
    <property type="component" value="Unassembled WGS sequence"/>
</dbReference>
<dbReference type="HAMAP" id="MF_00518">
    <property type="entry name" value="Deacylase_Dtd"/>
    <property type="match status" value="1"/>
</dbReference>
<organism evidence="3 4">
    <name type="scientific">Thermoflavifilum aggregans</name>
    <dbReference type="NCBI Taxonomy" id="454188"/>
    <lineage>
        <taxon>Bacteria</taxon>
        <taxon>Pseudomonadati</taxon>
        <taxon>Bacteroidota</taxon>
        <taxon>Chitinophagia</taxon>
        <taxon>Chitinophagales</taxon>
        <taxon>Chitinophagaceae</taxon>
        <taxon>Thermoflavifilum</taxon>
    </lineage>
</organism>
<dbReference type="GO" id="GO:0043908">
    <property type="term" value="F:Ser(Gly)-tRNA(Ala) hydrolase activity"/>
    <property type="evidence" value="ECO:0007669"/>
    <property type="project" value="UniProtKB-UniRule"/>
</dbReference>
<proteinExistence type="inferred from homology"/>
<comment type="catalytic activity">
    <reaction evidence="2">
        <text>a D-aminoacyl-tRNA + H2O = a tRNA + a D-alpha-amino acid + H(+)</text>
        <dbReference type="Rhea" id="RHEA:13953"/>
        <dbReference type="Rhea" id="RHEA-COMP:10123"/>
        <dbReference type="Rhea" id="RHEA-COMP:10124"/>
        <dbReference type="ChEBI" id="CHEBI:15377"/>
        <dbReference type="ChEBI" id="CHEBI:15378"/>
        <dbReference type="ChEBI" id="CHEBI:59871"/>
        <dbReference type="ChEBI" id="CHEBI:78442"/>
        <dbReference type="ChEBI" id="CHEBI:79333"/>
        <dbReference type="EC" id="3.1.1.96"/>
    </reaction>
</comment>
<dbReference type="FunFam" id="3.50.80.10:FF:000001">
    <property type="entry name" value="D-aminoacyl-tRNA deacylase"/>
    <property type="match status" value="1"/>
</dbReference>
<name>A0A2M9CSF0_9BACT</name>
<comment type="similarity">
    <text evidence="1 2">Belongs to the DTD family.</text>
</comment>
<comment type="subunit">
    <text evidence="2">Homodimer.</text>
</comment>
<evidence type="ECO:0000313" key="3">
    <source>
        <dbReference type="EMBL" id="PJJ74819.1"/>
    </source>
</evidence>
<comment type="catalytic activity">
    <reaction evidence="2">
        <text>glycyl-tRNA(Ala) + H2O = tRNA(Ala) + glycine + H(+)</text>
        <dbReference type="Rhea" id="RHEA:53744"/>
        <dbReference type="Rhea" id="RHEA-COMP:9657"/>
        <dbReference type="Rhea" id="RHEA-COMP:13640"/>
        <dbReference type="ChEBI" id="CHEBI:15377"/>
        <dbReference type="ChEBI" id="CHEBI:15378"/>
        <dbReference type="ChEBI" id="CHEBI:57305"/>
        <dbReference type="ChEBI" id="CHEBI:78442"/>
        <dbReference type="ChEBI" id="CHEBI:78522"/>
    </reaction>
</comment>
<reference evidence="3 4" key="1">
    <citation type="submission" date="2017-11" db="EMBL/GenBank/DDBJ databases">
        <title>Genomic Encyclopedia of Archaeal and Bacterial Type Strains, Phase II (KMG-II): From Individual Species to Whole Genera.</title>
        <authorList>
            <person name="Goeker M."/>
        </authorList>
    </citation>
    <scope>NUCLEOTIDE SEQUENCE [LARGE SCALE GENOMIC DNA]</scope>
    <source>
        <strain evidence="3 4">DSM 27268</strain>
    </source>
</reference>
<dbReference type="InterPro" id="IPR003732">
    <property type="entry name" value="Daa-tRNA_deacyls_DTD"/>
</dbReference>
<dbReference type="EC" id="3.1.1.-" evidence="2"/>
<comment type="subcellular location">
    <subcellularLocation>
        <location evidence="2">Cytoplasm</location>
    </subcellularLocation>
</comment>
<evidence type="ECO:0000313" key="4">
    <source>
        <dbReference type="Proteomes" id="UP000230000"/>
    </source>
</evidence>
<dbReference type="GO" id="GO:0005737">
    <property type="term" value="C:cytoplasm"/>
    <property type="evidence" value="ECO:0007669"/>
    <property type="project" value="UniProtKB-SubCell"/>
</dbReference>
<dbReference type="NCBIfam" id="TIGR00256">
    <property type="entry name" value="D-aminoacyl-tRNA deacylase"/>
    <property type="match status" value="1"/>
</dbReference>
<gene>
    <name evidence="2" type="primary">dtd</name>
    <name evidence="3" type="ORF">BXY57_0382</name>
</gene>
<evidence type="ECO:0000256" key="2">
    <source>
        <dbReference type="HAMAP-Rule" id="MF_00518"/>
    </source>
</evidence>
<comment type="domain">
    <text evidence="2">A Gly-cisPro motif from one monomer fits into the active site of the other monomer to allow specific chiral rejection of L-amino acids.</text>
</comment>
<dbReference type="GO" id="GO:0019478">
    <property type="term" value="P:D-amino acid catabolic process"/>
    <property type="evidence" value="ECO:0007669"/>
    <property type="project" value="UniProtKB-UniRule"/>
</dbReference>
<keyword evidence="4" id="KW-1185">Reference proteome</keyword>
<dbReference type="Gene3D" id="3.50.80.10">
    <property type="entry name" value="D-tyrosyl-tRNA(Tyr) deacylase"/>
    <property type="match status" value="1"/>
</dbReference>
<dbReference type="OrthoDB" id="9801395at2"/>
<dbReference type="GO" id="GO:0051500">
    <property type="term" value="F:D-tyrosyl-tRNA(Tyr) deacylase activity"/>
    <property type="evidence" value="ECO:0007669"/>
    <property type="project" value="TreeGrafter"/>
</dbReference>